<keyword evidence="3" id="KW-1185">Reference proteome</keyword>
<dbReference type="EMBL" id="JAPWTJ010000252">
    <property type="protein sequence ID" value="KAJ8980558.1"/>
    <property type="molecule type" value="Genomic_DNA"/>
</dbReference>
<comment type="caution">
    <text evidence="2">The sequence shown here is derived from an EMBL/GenBank/DDBJ whole genome shotgun (WGS) entry which is preliminary data.</text>
</comment>
<feature type="region of interest" description="Disordered" evidence="1">
    <location>
        <begin position="144"/>
        <end position="163"/>
    </location>
</feature>
<evidence type="ECO:0000256" key="1">
    <source>
        <dbReference type="SAM" id="MobiDB-lite"/>
    </source>
</evidence>
<accession>A0ABQ9JSJ5</accession>
<protein>
    <submittedName>
        <fullName evidence="2">Uncharacterized protein</fullName>
    </submittedName>
</protein>
<evidence type="ECO:0000313" key="3">
    <source>
        <dbReference type="Proteomes" id="UP001162164"/>
    </source>
</evidence>
<proteinExistence type="predicted"/>
<reference evidence="2" key="1">
    <citation type="journal article" date="2023" name="Insect Mol. Biol.">
        <title>Genome sequencing provides insights into the evolution of gene families encoding plant cell wall-degrading enzymes in longhorned beetles.</title>
        <authorList>
            <person name="Shin N.R."/>
            <person name="Okamura Y."/>
            <person name="Kirsch R."/>
            <person name="Pauchet Y."/>
        </authorList>
    </citation>
    <scope>NUCLEOTIDE SEQUENCE</scope>
    <source>
        <strain evidence="2">MMC_N1</strain>
    </source>
</reference>
<name>A0ABQ9JSJ5_9CUCU</name>
<sequence>MSRACSVNPQVRVFFEELHDIPRFLTHSPQRIAVLDKVAGRNMPTRWNFNISTVNVVYDNRDCLIECMKHLEEDPDAVTCKEARGIRRILEDPNFTFWLTFFHYIMPHVDVLYNQLQKKNVDPIETQSAVNVFEQSINNVREKNRFNLSPPVNKKRKRPNNSKQDDRVACIEVCDTIINNAKERFAFTTHLVASSLLYSENFEKYNNKFPEDELNLTCAASAYGKAGWTKSSH</sequence>
<gene>
    <name evidence="2" type="ORF">NQ317_013065</name>
</gene>
<organism evidence="2 3">
    <name type="scientific">Molorchus minor</name>
    <dbReference type="NCBI Taxonomy" id="1323400"/>
    <lineage>
        <taxon>Eukaryota</taxon>
        <taxon>Metazoa</taxon>
        <taxon>Ecdysozoa</taxon>
        <taxon>Arthropoda</taxon>
        <taxon>Hexapoda</taxon>
        <taxon>Insecta</taxon>
        <taxon>Pterygota</taxon>
        <taxon>Neoptera</taxon>
        <taxon>Endopterygota</taxon>
        <taxon>Coleoptera</taxon>
        <taxon>Polyphaga</taxon>
        <taxon>Cucujiformia</taxon>
        <taxon>Chrysomeloidea</taxon>
        <taxon>Cerambycidae</taxon>
        <taxon>Lamiinae</taxon>
        <taxon>Monochamini</taxon>
        <taxon>Molorchus</taxon>
    </lineage>
</organism>
<dbReference type="Proteomes" id="UP001162164">
    <property type="component" value="Unassembled WGS sequence"/>
</dbReference>
<evidence type="ECO:0000313" key="2">
    <source>
        <dbReference type="EMBL" id="KAJ8980558.1"/>
    </source>
</evidence>